<feature type="region of interest" description="Disordered" evidence="1">
    <location>
        <begin position="1062"/>
        <end position="1087"/>
    </location>
</feature>
<reference evidence="4" key="1">
    <citation type="submission" date="2019-03" db="EMBL/GenBank/DDBJ databases">
        <title>Improved annotation for the trematode Fasciola hepatica.</title>
        <authorList>
            <person name="Choi Y.-J."/>
            <person name="Martin J."/>
            <person name="Mitreva M."/>
        </authorList>
    </citation>
    <scope>NUCLEOTIDE SEQUENCE [LARGE SCALE GENOMIC DNA]</scope>
</reference>
<comment type="caution">
    <text evidence="4">The sequence shown here is derived from an EMBL/GenBank/DDBJ whole genome shotgun (WGS) entry which is preliminary data.</text>
</comment>
<protein>
    <recommendedName>
        <fullName evidence="3">ZP domain-containing protein</fullName>
    </recommendedName>
</protein>
<organism evidence="4 5">
    <name type="scientific">Fasciola hepatica</name>
    <name type="common">Liver fluke</name>
    <dbReference type="NCBI Taxonomy" id="6192"/>
    <lineage>
        <taxon>Eukaryota</taxon>
        <taxon>Metazoa</taxon>
        <taxon>Spiralia</taxon>
        <taxon>Lophotrochozoa</taxon>
        <taxon>Platyhelminthes</taxon>
        <taxon>Trematoda</taxon>
        <taxon>Digenea</taxon>
        <taxon>Plagiorchiida</taxon>
        <taxon>Echinostomata</taxon>
        <taxon>Echinostomatoidea</taxon>
        <taxon>Fasciolidae</taxon>
        <taxon>Fasciola</taxon>
    </lineage>
</organism>
<sequence>MTHPISSHFGNIVQQILFFSVYFFVFLLSVTTQNEHLVYSGACALYDTQFCSRQVENSVCNKVKNECFCKKDFVAIRENGRVTCKTLLTDLKCRVDRDCIHVNRSSCHPGAGYCSCPGNTIYVPQQHACRTRVSYNQDSVCKSCQLQNGSCFLYESFELSDVEKRFNPSRIGCVCPDGKIPVGMQFDGWTKNICSGKLVDMGFECDQKHAVCRSKRAICDSVSTQTSRSFSPHKVPANFLWPNIVDYSSMANGEQGPKRICQCQNTMVAVYQSTLGYTECFPQLGPKAAQCHSCIASGGLCYDLNNDGVGDGCVCPPHKSLGSKLRSTGEQSCTGLQVSLNCSDGHLSVCYRPHSAPPYEHLATDLTEGKAVAQLVPTNAENMAVFHEYMNEEKNATSSDTDARSLQFRDPCQLNKMESNLARLSNQMDGFTGPHSTGLDQSIQEQHCVHFDVWQMKQTCGVRIYRLNVSSFISYVENAVQYEALLEIMVNRTRRTPNKDFQIPLKCISPPPKRMPTLDYHLRKTVKQSADLEFRVVNKENREIYATQIGTTIRLDALLLDSSGQYKVLTVEKCQYGNRSTSHTSDASHKMVPFIYKGCPLTNAKVQIPFTNGQYPSDHVQSAPFPAFREGTLFSLFFKCVFQLCVDPQQCFQASPSCDSGHAQDSDHVTATDPKSDTRTWMNGSTSSSVLLVERWTHVEVTADLETDNSITGFQKIPSTVRDYPVDYALRQFNFPTDPSSSSNPKYPPCHFTLCLNTTHLAWISIALLTVIMLFVLVLLFLYKRKRYIEGVENPINAKKQTMQHRRQRARSQAVNYEECSKIISNRTYVPKVSLETGSDRQTQSVLRVPPCLLGTTPTRTTEPFVFEQQSVRESGIMSPVFYGSDSSCPERPGSQLFRYRDSTGRSTAGITAAMSSEGLMVNSNIPCKARIGHSEAYCYCDQLSRRTMELGSDRNQTMPLERRARRLQHIVNFTRAQRTSEFDQIDEEAMITTGWQPTGTNTDLISCGYSSSEDRKQLLQTLPHQTRRSGQEGYLNEHNDSVAQTIQPLSTDLIVLNNNCTDSSEPNSKRTSYAECTKGNNQQMHM</sequence>
<gene>
    <name evidence="4" type="ORF">D915_000016</name>
</gene>
<dbReference type="Proteomes" id="UP000230066">
    <property type="component" value="Unassembled WGS sequence"/>
</dbReference>
<feature type="transmembrane region" description="Helical" evidence="2">
    <location>
        <begin position="12"/>
        <end position="30"/>
    </location>
</feature>
<evidence type="ECO:0000256" key="2">
    <source>
        <dbReference type="SAM" id="Phobius"/>
    </source>
</evidence>
<dbReference type="InterPro" id="IPR001507">
    <property type="entry name" value="ZP_dom"/>
</dbReference>
<keyword evidence="2" id="KW-0472">Membrane</keyword>
<evidence type="ECO:0000313" key="5">
    <source>
        <dbReference type="Proteomes" id="UP000230066"/>
    </source>
</evidence>
<dbReference type="PROSITE" id="PS51034">
    <property type="entry name" value="ZP_2"/>
    <property type="match status" value="1"/>
</dbReference>
<dbReference type="AlphaFoldDB" id="A0A4E0RJA6"/>
<feature type="compositionally biased region" description="Basic and acidic residues" evidence="1">
    <location>
        <begin position="662"/>
        <end position="678"/>
    </location>
</feature>
<keyword evidence="5" id="KW-1185">Reference proteome</keyword>
<name>A0A4E0RJA6_FASHE</name>
<feature type="compositionally biased region" description="Polar residues" evidence="1">
    <location>
        <begin position="1062"/>
        <end position="1072"/>
    </location>
</feature>
<feature type="region of interest" description="Disordered" evidence="1">
    <location>
        <begin position="657"/>
        <end position="679"/>
    </location>
</feature>
<evidence type="ECO:0000259" key="3">
    <source>
        <dbReference type="PROSITE" id="PS51034"/>
    </source>
</evidence>
<feature type="domain" description="ZP" evidence="3">
    <location>
        <begin position="377"/>
        <end position="665"/>
    </location>
</feature>
<keyword evidence="2" id="KW-0812">Transmembrane</keyword>
<proteinExistence type="predicted"/>
<keyword evidence="2" id="KW-1133">Transmembrane helix</keyword>
<accession>A0A4E0RJA6</accession>
<evidence type="ECO:0000313" key="4">
    <source>
        <dbReference type="EMBL" id="THD29129.1"/>
    </source>
</evidence>
<evidence type="ECO:0000256" key="1">
    <source>
        <dbReference type="SAM" id="MobiDB-lite"/>
    </source>
</evidence>
<dbReference type="EMBL" id="JXXN02000003">
    <property type="protein sequence ID" value="THD29129.1"/>
    <property type="molecule type" value="Genomic_DNA"/>
</dbReference>
<feature type="transmembrane region" description="Helical" evidence="2">
    <location>
        <begin position="761"/>
        <end position="783"/>
    </location>
</feature>